<dbReference type="Gene3D" id="3.50.4.10">
    <property type="entry name" value="Hepatocyte Growth Factor"/>
    <property type="match status" value="4"/>
</dbReference>
<dbReference type="GO" id="GO:0009653">
    <property type="term" value="P:anatomical structure morphogenesis"/>
    <property type="evidence" value="ECO:0007669"/>
    <property type="project" value="TreeGrafter"/>
</dbReference>
<dbReference type="PANTHER" id="PTHR47327">
    <property type="entry name" value="FI18240P1-RELATED"/>
    <property type="match status" value="1"/>
</dbReference>
<accession>A0A8R1DVN9</accession>
<evidence type="ECO:0000256" key="4">
    <source>
        <dbReference type="SAM" id="MobiDB-lite"/>
    </source>
</evidence>
<dbReference type="SUPFAM" id="SSF46689">
    <property type="entry name" value="Homeodomain-like"/>
    <property type="match status" value="1"/>
</dbReference>
<keyword evidence="9" id="KW-1185">Reference proteome</keyword>
<dbReference type="InterPro" id="IPR003609">
    <property type="entry name" value="Pan_app"/>
</dbReference>
<evidence type="ECO:0000259" key="7">
    <source>
        <dbReference type="PROSITE" id="PS51253"/>
    </source>
</evidence>
<feature type="domain" description="Apple" evidence="5">
    <location>
        <begin position="176"/>
        <end position="268"/>
    </location>
</feature>
<dbReference type="InterPro" id="IPR010921">
    <property type="entry name" value="Trp_repressor/repl_initiator"/>
</dbReference>
<reference evidence="9" key="1">
    <citation type="submission" date="2010-08" db="EMBL/GenBank/DDBJ databases">
        <authorList>
            <consortium name="Caenorhabditis japonica Sequencing Consortium"/>
            <person name="Wilson R.K."/>
        </authorList>
    </citation>
    <scope>NUCLEOTIDE SEQUENCE [LARGE SCALE GENOMIC DNA]</scope>
    <source>
        <strain evidence="9">DF5081</strain>
    </source>
</reference>
<reference evidence="8" key="2">
    <citation type="submission" date="2022-06" db="UniProtKB">
        <authorList>
            <consortium name="EnsemblMetazoa"/>
        </authorList>
    </citation>
    <scope>IDENTIFICATION</scope>
    <source>
        <strain evidence="8">DF5081</strain>
    </source>
</reference>
<protein>
    <recommendedName>
        <fullName evidence="10">HTH CENPB-type domain-containing protein</fullName>
    </recommendedName>
</protein>
<dbReference type="AlphaFoldDB" id="A0A8R1DVN9"/>
<dbReference type="PANTHER" id="PTHR47327:SF18">
    <property type="entry name" value="PAN DOMAIN PROTEIN"/>
    <property type="match status" value="1"/>
</dbReference>
<dbReference type="InterPro" id="IPR052774">
    <property type="entry name" value="Celegans_DevNeuronal_Protein"/>
</dbReference>
<feature type="domain" description="Apple" evidence="5">
    <location>
        <begin position="1"/>
        <end position="77"/>
    </location>
</feature>
<feature type="domain" description="Apple" evidence="5">
    <location>
        <begin position="84"/>
        <end position="171"/>
    </location>
</feature>
<evidence type="ECO:0000256" key="3">
    <source>
        <dbReference type="SAM" id="Coils"/>
    </source>
</evidence>
<organism evidence="8 9">
    <name type="scientific">Caenorhabditis japonica</name>
    <dbReference type="NCBI Taxonomy" id="281687"/>
    <lineage>
        <taxon>Eukaryota</taxon>
        <taxon>Metazoa</taxon>
        <taxon>Ecdysozoa</taxon>
        <taxon>Nematoda</taxon>
        <taxon>Chromadorea</taxon>
        <taxon>Rhabditida</taxon>
        <taxon>Rhabditina</taxon>
        <taxon>Rhabditomorpha</taxon>
        <taxon>Rhabditoidea</taxon>
        <taxon>Rhabditidae</taxon>
        <taxon>Peloderinae</taxon>
        <taxon>Caenorhabditis</taxon>
    </lineage>
</organism>
<feature type="domain" description="Apple" evidence="5">
    <location>
        <begin position="275"/>
        <end position="353"/>
    </location>
</feature>
<dbReference type="InterPro" id="IPR006600">
    <property type="entry name" value="HTH_CenpB_DNA-bd_dom"/>
</dbReference>
<feature type="compositionally biased region" description="Basic and acidic residues" evidence="4">
    <location>
        <begin position="747"/>
        <end position="761"/>
    </location>
</feature>
<comment type="subcellular location">
    <subcellularLocation>
        <location evidence="1">Nucleus</location>
    </subcellularLocation>
</comment>
<feature type="domain" description="HTH CENPB-type" evidence="7">
    <location>
        <begin position="681"/>
        <end position="749"/>
    </location>
</feature>
<dbReference type="SUPFAM" id="SSF48295">
    <property type="entry name" value="TrpR-like"/>
    <property type="match status" value="1"/>
</dbReference>
<feature type="domain" description="ZP" evidence="6">
    <location>
        <begin position="492"/>
        <end position="768"/>
    </location>
</feature>
<evidence type="ECO:0000259" key="6">
    <source>
        <dbReference type="PROSITE" id="PS51034"/>
    </source>
</evidence>
<dbReference type="Pfam" id="PF09607">
    <property type="entry name" value="BrkDBD"/>
    <property type="match status" value="1"/>
</dbReference>
<dbReference type="InterPro" id="IPR001507">
    <property type="entry name" value="ZP_dom"/>
</dbReference>
<evidence type="ECO:0000256" key="1">
    <source>
        <dbReference type="ARBA" id="ARBA00004123"/>
    </source>
</evidence>
<dbReference type="SMART" id="SM00473">
    <property type="entry name" value="PAN_AP"/>
    <property type="match status" value="4"/>
</dbReference>
<dbReference type="PROSITE" id="PS51034">
    <property type="entry name" value="ZP_2"/>
    <property type="match status" value="1"/>
</dbReference>
<evidence type="ECO:0008006" key="10">
    <source>
        <dbReference type="Google" id="ProtNLM"/>
    </source>
</evidence>
<proteinExistence type="predicted"/>
<dbReference type="Pfam" id="PF03221">
    <property type="entry name" value="HTH_Tnp_Tc5"/>
    <property type="match status" value="1"/>
</dbReference>
<dbReference type="SMART" id="SM00674">
    <property type="entry name" value="CENPB"/>
    <property type="match status" value="1"/>
</dbReference>
<dbReference type="EnsemblMetazoa" id="CJA11864a.1">
    <property type="protein sequence ID" value="CJA11864a.1"/>
    <property type="gene ID" value="WBGene00131068"/>
</dbReference>
<evidence type="ECO:0000313" key="9">
    <source>
        <dbReference type="Proteomes" id="UP000005237"/>
    </source>
</evidence>
<feature type="coiled-coil region" evidence="3">
    <location>
        <begin position="591"/>
        <end position="618"/>
    </location>
</feature>
<dbReference type="GO" id="GO:0005634">
    <property type="term" value="C:nucleus"/>
    <property type="evidence" value="ECO:0007669"/>
    <property type="project" value="UniProtKB-SubCell"/>
</dbReference>
<feature type="region of interest" description="Disordered" evidence="4">
    <location>
        <begin position="747"/>
        <end position="768"/>
    </location>
</feature>
<dbReference type="Pfam" id="PF00024">
    <property type="entry name" value="PAN_1"/>
    <property type="match status" value="4"/>
</dbReference>
<dbReference type="CDD" id="cd01099">
    <property type="entry name" value="PAN_AP_HGF"/>
    <property type="match status" value="2"/>
</dbReference>
<evidence type="ECO:0000256" key="2">
    <source>
        <dbReference type="ARBA" id="ARBA00023125"/>
    </source>
</evidence>
<dbReference type="GO" id="GO:0043565">
    <property type="term" value="F:sequence-specific DNA binding"/>
    <property type="evidence" value="ECO:0007669"/>
    <property type="project" value="InterPro"/>
</dbReference>
<dbReference type="InterPro" id="IPR018586">
    <property type="entry name" value="Brinker_DNA-bd"/>
</dbReference>
<dbReference type="PROSITE" id="PS50948">
    <property type="entry name" value="PAN"/>
    <property type="match status" value="4"/>
</dbReference>
<evidence type="ECO:0000259" key="5">
    <source>
        <dbReference type="PROSITE" id="PS50948"/>
    </source>
</evidence>
<dbReference type="PROSITE" id="PS51253">
    <property type="entry name" value="HTH_CENPB"/>
    <property type="match status" value="1"/>
</dbReference>
<keyword evidence="2" id="KW-0238">DNA-binding</keyword>
<dbReference type="Gene3D" id="1.10.10.60">
    <property type="entry name" value="Homeodomain-like"/>
    <property type="match status" value="2"/>
</dbReference>
<dbReference type="InterPro" id="IPR009057">
    <property type="entry name" value="Homeodomain-like_sf"/>
</dbReference>
<name>A0A8R1DVN9_CAEJA</name>
<evidence type="ECO:0000313" key="8">
    <source>
        <dbReference type="EnsemblMetazoa" id="CJA11864a.1"/>
    </source>
</evidence>
<dbReference type="Proteomes" id="UP000005237">
    <property type="component" value="Unassembled WGS sequence"/>
</dbReference>
<sequence length="768" mass="86837">MRSEGTRLMEFSTKVLKDVTLNECANACTNSETEQCLSFEYDASILQCSLHSDDGQPFGASVLTKAAETISFFQQICLLEEAVCNAPYSFERYPQSILVGHSMKVLSVDGLSDCLSQCAMSSKLFNFLCKSAIYYYETGECIMNRDSKFIYPKLFKTNVLDTLVDYFENNCADVTCRAEETLHWIRTEEYLIDALKDVIVESSDAISCNQVCQQNKIGEENFPCKAFAYSNSKQECHLTAESSYVGHKGDRAFNLAPLNSGEYFEKYCLATNLQCIEASFELVANRMMASSYKTIPSLSQHECLSQCMKDGARCSSVTYFYMDDECQLSDISQFSRPNEFVVANFTDYFDKICDPADPKAISSLPTHPDLIQNKIDTSSETDTEPVSAIVPETVTQTEPDFLSSTETPPIAKGATNLQVVTTGNSLEIGDDNLINDNLAEEEILDDRREVKAEVEGTVIDDTDDFSREIEDSTELTSSEEREGRVKARLSTECRMSGISVSINFAAATSGTIYIKDHFSSCHQPFSNTTFAELHIPFPTEDDLKCGGVESEPHKWDYTVVVERNDMKTPSLITTKDKRFEVSCDFSKIADKNQLAALKMDLQKLLESLTNQSEILTSQSEPKRNSYTLEFKIKVVEYAKKENISRAAREFNVNRQCISRWMTQKEDFESNITEKRNGRKRVKGAGRQLSNPNFDKELLDWIQEQKSLNLKVSRKIIQDQARLMNSNIDFVGSNGWLESFLKRHNLSARREYKKGQKETSPKEEEEEEG</sequence>
<keyword evidence="3" id="KW-0175">Coiled coil</keyword>
<dbReference type="SUPFAM" id="SSF57414">
    <property type="entry name" value="Hairpin loop containing domain-like"/>
    <property type="match status" value="4"/>
</dbReference>